<dbReference type="AlphaFoldDB" id="A0A840I5G7"/>
<sequence length="93" mass="10294">MMTLLDVTDLPGTGERTCSGYWRRDGELVGFAAQLTTAGEGPRAVRLWTHGSGEDRSALEGEFWFVLTREVRRGLWARYAVEGTAEDVKEASS</sequence>
<dbReference type="Proteomes" id="UP000563524">
    <property type="component" value="Unassembled WGS sequence"/>
</dbReference>
<dbReference type="EMBL" id="JACHOB010000007">
    <property type="protein sequence ID" value="MBB4660196.1"/>
    <property type="molecule type" value="Genomic_DNA"/>
</dbReference>
<keyword evidence="2" id="KW-1185">Reference proteome</keyword>
<protein>
    <submittedName>
        <fullName evidence="1">Uncharacterized protein</fullName>
    </submittedName>
</protein>
<accession>A0A840I5G7</accession>
<evidence type="ECO:0000313" key="2">
    <source>
        <dbReference type="Proteomes" id="UP000563524"/>
    </source>
</evidence>
<evidence type="ECO:0000313" key="1">
    <source>
        <dbReference type="EMBL" id="MBB4660196.1"/>
    </source>
</evidence>
<name>A0A840I5G7_9PROT</name>
<gene>
    <name evidence="1" type="ORF">GGQ59_002746</name>
</gene>
<reference evidence="1 2" key="1">
    <citation type="submission" date="2020-08" db="EMBL/GenBank/DDBJ databases">
        <title>Genomic Encyclopedia of Type Strains, Phase IV (KMG-IV): sequencing the most valuable type-strain genomes for metagenomic binning, comparative biology and taxonomic classification.</title>
        <authorList>
            <person name="Goeker M."/>
        </authorList>
    </citation>
    <scope>NUCLEOTIDE SEQUENCE [LARGE SCALE GENOMIC DNA]</scope>
    <source>
        <strain evidence="1 2">DSM 102850</strain>
    </source>
</reference>
<comment type="caution">
    <text evidence="1">The sequence shown here is derived from an EMBL/GenBank/DDBJ whole genome shotgun (WGS) entry which is preliminary data.</text>
</comment>
<organism evidence="1 2">
    <name type="scientific">Parvularcula dongshanensis</name>
    <dbReference type="NCBI Taxonomy" id="1173995"/>
    <lineage>
        <taxon>Bacteria</taxon>
        <taxon>Pseudomonadati</taxon>
        <taxon>Pseudomonadota</taxon>
        <taxon>Alphaproteobacteria</taxon>
        <taxon>Parvularculales</taxon>
        <taxon>Parvularculaceae</taxon>
        <taxon>Parvularcula</taxon>
    </lineage>
</organism>
<proteinExistence type="predicted"/>
<dbReference type="RefSeq" id="WP_183819575.1">
    <property type="nucleotide sequence ID" value="NZ_JACHOB010000007.1"/>
</dbReference>